<evidence type="ECO:0000256" key="7">
    <source>
        <dbReference type="ARBA" id="ARBA00025769"/>
    </source>
</evidence>
<dbReference type="CDD" id="cd06127">
    <property type="entry name" value="DEDDh"/>
    <property type="match status" value="1"/>
</dbReference>
<dbReference type="EMBL" id="CM026429">
    <property type="protein sequence ID" value="KAG0564710.1"/>
    <property type="molecule type" value="Genomic_DNA"/>
</dbReference>
<dbReference type="InterPro" id="IPR013520">
    <property type="entry name" value="Ribonucl_H"/>
</dbReference>
<dbReference type="SUPFAM" id="SSF53098">
    <property type="entry name" value="Ribonuclease H-like"/>
    <property type="match status" value="1"/>
</dbReference>
<evidence type="ECO:0000313" key="11">
    <source>
        <dbReference type="Proteomes" id="UP000822688"/>
    </source>
</evidence>
<sequence>MNQRWPVMHRRSSGMGSMTALRYTGLRLSAGKHLGRVDGSSVGFEVETTLRFSVRSKPNLSTMPSFLERLGHVPHMGSGKGLGFRGFSSTHSDRSSLGLYSLSRRQLRCQKAGGRSSRLQPFYLHGWPSIPGCSFLVRGISSRILGRALNPVLTAECVAPSRDEASVDDASVDEDGLSKVTLSYNYAEEIVWEETIASTKSSPDKVEYSSVRRSVSESSWEESKEEHKVAAEAHVDPTIIVFDIETTGFLKSGSKIVELACRDLAGGDRSTLETLVNPFQPVPLQSTAVHKITTEMVNRDDIPSWSVVMTAFVDFVESRRRGNGKVILVAHNGRRFDVPFIMKECYECSMAIPSHWYFVDTIDLAKTMLKRRFGKTKLYNLQYLYYDCYDLPRLKDAHRAGVDVDMLACVFGKLLMDLEMPVSELLDQAFKATDIELKPDLLLRENNDRYSSYGGYGTGMPQLNTTSGTRLPNGAGRGEDAGSAARFDYGGRQGEQH</sequence>
<organism evidence="10 11">
    <name type="scientific">Ceratodon purpureus</name>
    <name type="common">Fire moss</name>
    <name type="synonym">Dicranum purpureum</name>
    <dbReference type="NCBI Taxonomy" id="3225"/>
    <lineage>
        <taxon>Eukaryota</taxon>
        <taxon>Viridiplantae</taxon>
        <taxon>Streptophyta</taxon>
        <taxon>Embryophyta</taxon>
        <taxon>Bryophyta</taxon>
        <taxon>Bryophytina</taxon>
        <taxon>Bryopsida</taxon>
        <taxon>Dicranidae</taxon>
        <taxon>Pseudoditrichales</taxon>
        <taxon>Ditrichaceae</taxon>
        <taxon>Ceratodon</taxon>
    </lineage>
</organism>
<feature type="region of interest" description="Disordered" evidence="8">
    <location>
        <begin position="454"/>
        <end position="497"/>
    </location>
</feature>
<gene>
    <name evidence="10" type="ORF">KC19_8G132800</name>
</gene>
<evidence type="ECO:0000256" key="2">
    <source>
        <dbReference type="ARBA" id="ARBA00022722"/>
    </source>
</evidence>
<comment type="caution">
    <text evidence="10">The sequence shown here is derived from an EMBL/GenBank/DDBJ whole genome shotgun (WGS) entry which is preliminary data.</text>
</comment>
<evidence type="ECO:0000256" key="6">
    <source>
        <dbReference type="ARBA" id="ARBA00022842"/>
    </source>
</evidence>
<feature type="domain" description="Exonuclease" evidence="9">
    <location>
        <begin position="238"/>
        <end position="420"/>
    </location>
</feature>
<dbReference type="GO" id="GO:0003676">
    <property type="term" value="F:nucleic acid binding"/>
    <property type="evidence" value="ECO:0007669"/>
    <property type="project" value="InterPro"/>
</dbReference>
<dbReference type="GO" id="GO:0005737">
    <property type="term" value="C:cytoplasm"/>
    <property type="evidence" value="ECO:0007669"/>
    <property type="project" value="TreeGrafter"/>
</dbReference>
<dbReference type="Gene3D" id="3.30.420.10">
    <property type="entry name" value="Ribonuclease H-like superfamily/Ribonuclease H"/>
    <property type="match status" value="1"/>
</dbReference>
<dbReference type="Proteomes" id="UP000822688">
    <property type="component" value="Chromosome 8"/>
</dbReference>
<dbReference type="Pfam" id="PF00929">
    <property type="entry name" value="RNase_T"/>
    <property type="match status" value="1"/>
</dbReference>
<keyword evidence="6" id="KW-0460">Magnesium</keyword>
<evidence type="ECO:0000256" key="4">
    <source>
        <dbReference type="ARBA" id="ARBA00022801"/>
    </source>
</evidence>
<keyword evidence="2" id="KW-0540">Nuclease</keyword>
<dbReference type="InterPro" id="IPR036397">
    <property type="entry name" value="RNaseH_sf"/>
</dbReference>
<keyword evidence="4" id="KW-0378">Hydrolase</keyword>
<feature type="compositionally biased region" description="Polar residues" evidence="8">
    <location>
        <begin position="461"/>
        <end position="470"/>
    </location>
</feature>
<dbReference type="GO" id="GO:0046872">
    <property type="term" value="F:metal ion binding"/>
    <property type="evidence" value="ECO:0007669"/>
    <property type="project" value="UniProtKB-KW"/>
</dbReference>
<dbReference type="SMART" id="SM00479">
    <property type="entry name" value="EXOIII"/>
    <property type="match status" value="1"/>
</dbReference>
<dbReference type="GO" id="GO:0006308">
    <property type="term" value="P:DNA catabolic process"/>
    <property type="evidence" value="ECO:0007669"/>
    <property type="project" value="TreeGrafter"/>
</dbReference>
<name>A0A8T0H068_CERPU</name>
<protein>
    <recommendedName>
        <fullName evidence="9">Exonuclease domain-containing protein</fullName>
    </recommendedName>
</protein>
<dbReference type="AlphaFoldDB" id="A0A8T0H068"/>
<keyword evidence="3" id="KW-0479">Metal-binding</keyword>
<dbReference type="GO" id="GO:0008296">
    <property type="term" value="F:3'-5'-DNA exonuclease activity"/>
    <property type="evidence" value="ECO:0007669"/>
    <property type="project" value="TreeGrafter"/>
</dbReference>
<proteinExistence type="inferred from homology"/>
<keyword evidence="11" id="KW-1185">Reference proteome</keyword>
<evidence type="ECO:0000256" key="1">
    <source>
        <dbReference type="ARBA" id="ARBA00001946"/>
    </source>
</evidence>
<dbReference type="PANTHER" id="PTHR13058">
    <property type="entry name" value="THREE PRIME REPAIR EXONUCLEASE 1, 2"/>
    <property type="match status" value="1"/>
</dbReference>
<evidence type="ECO:0000256" key="5">
    <source>
        <dbReference type="ARBA" id="ARBA00022839"/>
    </source>
</evidence>
<evidence type="ECO:0000256" key="8">
    <source>
        <dbReference type="SAM" id="MobiDB-lite"/>
    </source>
</evidence>
<comment type="similarity">
    <text evidence="7">Belongs to the exonuclease superfamily. TREX family.</text>
</comment>
<evidence type="ECO:0000256" key="3">
    <source>
        <dbReference type="ARBA" id="ARBA00022723"/>
    </source>
</evidence>
<dbReference type="PANTHER" id="PTHR13058:SF19">
    <property type="entry name" value="LD40940P"/>
    <property type="match status" value="1"/>
</dbReference>
<dbReference type="InterPro" id="IPR040393">
    <property type="entry name" value="TREX1/2"/>
</dbReference>
<dbReference type="InterPro" id="IPR012337">
    <property type="entry name" value="RNaseH-like_sf"/>
</dbReference>
<keyword evidence="5" id="KW-0269">Exonuclease</keyword>
<reference evidence="10" key="1">
    <citation type="submission" date="2020-06" db="EMBL/GenBank/DDBJ databases">
        <title>WGS assembly of Ceratodon purpureus strain R40.</title>
        <authorList>
            <person name="Carey S.B."/>
            <person name="Jenkins J."/>
            <person name="Shu S."/>
            <person name="Lovell J.T."/>
            <person name="Sreedasyam A."/>
            <person name="Maumus F."/>
            <person name="Tiley G.P."/>
            <person name="Fernandez-Pozo N."/>
            <person name="Barry K."/>
            <person name="Chen C."/>
            <person name="Wang M."/>
            <person name="Lipzen A."/>
            <person name="Daum C."/>
            <person name="Saski C.A."/>
            <person name="Payton A.C."/>
            <person name="Mcbreen J.C."/>
            <person name="Conrad R.E."/>
            <person name="Kollar L.M."/>
            <person name="Olsson S."/>
            <person name="Huttunen S."/>
            <person name="Landis J.B."/>
            <person name="Wickett N.J."/>
            <person name="Johnson M.G."/>
            <person name="Rensing S.A."/>
            <person name="Grimwood J."/>
            <person name="Schmutz J."/>
            <person name="Mcdaniel S.F."/>
        </authorList>
    </citation>
    <scope>NUCLEOTIDE SEQUENCE</scope>
    <source>
        <strain evidence="10">R40</strain>
    </source>
</reference>
<accession>A0A8T0H068</accession>
<evidence type="ECO:0000313" key="10">
    <source>
        <dbReference type="EMBL" id="KAG0564710.1"/>
    </source>
</evidence>
<comment type="cofactor">
    <cofactor evidence="1">
        <name>Mg(2+)</name>
        <dbReference type="ChEBI" id="CHEBI:18420"/>
    </cofactor>
</comment>
<evidence type="ECO:0000259" key="9">
    <source>
        <dbReference type="SMART" id="SM00479"/>
    </source>
</evidence>